<evidence type="ECO:0000313" key="2">
    <source>
        <dbReference type="Proteomes" id="UP000316426"/>
    </source>
</evidence>
<organism evidence="1 2">
    <name type="scientific">Botrimarina mediterranea</name>
    <dbReference type="NCBI Taxonomy" id="2528022"/>
    <lineage>
        <taxon>Bacteria</taxon>
        <taxon>Pseudomonadati</taxon>
        <taxon>Planctomycetota</taxon>
        <taxon>Planctomycetia</taxon>
        <taxon>Pirellulales</taxon>
        <taxon>Lacipirellulaceae</taxon>
        <taxon>Botrimarina</taxon>
    </lineage>
</organism>
<gene>
    <name evidence="1" type="ORF">Spa11_13300</name>
</gene>
<protein>
    <submittedName>
        <fullName evidence="1">Uncharacterized protein</fullName>
    </submittedName>
</protein>
<accession>A0A518K5R8</accession>
<dbReference type="AlphaFoldDB" id="A0A518K5R8"/>
<dbReference type="Gene3D" id="2.60.120.260">
    <property type="entry name" value="Galactose-binding domain-like"/>
    <property type="match status" value="1"/>
</dbReference>
<keyword evidence="2" id="KW-1185">Reference proteome</keyword>
<sequence length="855" mass="91231">MPRNGRKPPRAGWPLLLLAGLLVALCGLCVLPSRADVWVDPHDDPATAWEVDTEAGAQVQARERVRLPDNRHGGETGAERIAYAAPPGMPAWAWRATPTAAVIEELKLEVDLQATLPGALIAAEVVLPHTTNEKGEMLTLRLRSAPAPAAAGLTTLKLEGLPTQLQREARVWRVGNPDKPIDTRGAYLHRVGVGLPGSGRPAQAWIDELRIASIVAPPKFGDGGVADAGPAELTPPPGGEIRRTQVTLQSDGFRIDGELFFPRLWRSRGETMATLASRGVNTVWLDHPPTPQEMADASYYRLRIVCPAPTADEAAGVSSWDRVLAWVLPGELDARDLDAGLVKADDARTLPPNAQRPLLARVTEATDSWSRVADGLLVPAGIAVPTSTPKIEVIRLDIGPKLTAQLDAILGDGLAIIWLPPADIAAAVDSAIANGSIGVSYLATQQLDEPDDATIAAAGWLEAINRRLRLIEPWLTGPRSTHPVTGSPASVLLNRGGVRLATAPSLATAPAERAEKLLLPGVDETARVYRLSPAGVAPWPLERIAGGVGVRPTGGESPGDLLVCNDARVVKSLQTYTAQSAPRAAANLLEVAETRVRDTEALTSADRQTALRRLNESRLAMSRRDYASAYDAAHAAMALASTAEVTRRDIATRQSGWLTSSPLAVLPSTLTDAYRMNQLLASSPRGANLLHGGSFEDIDELRRLGWRRPSANNSGVQAASNVDVELIPEAKIHGQRALRLRGEDRRSKSRIDSPEIELHAGDTIEITGWARVATRGDRGRLAISESLGGEELVLTSGDTAGEWKPFHLLRATSAETTIRVTFAIEGAVTADIDGVMVRTIEPLGVARRPASGGMR</sequence>
<reference evidence="1 2" key="1">
    <citation type="submission" date="2019-02" db="EMBL/GenBank/DDBJ databases">
        <title>Deep-cultivation of Planctomycetes and their phenomic and genomic characterization uncovers novel biology.</title>
        <authorList>
            <person name="Wiegand S."/>
            <person name="Jogler M."/>
            <person name="Boedeker C."/>
            <person name="Pinto D."/>
            <person name="Vollmers J."/>
            <person name="Rivas-Marin E."/>
            <person name="Kohn T."/>
            <person name="Peeters S.H."/>
            <person name="Heuer A."/>
            <person name="Rast P."/>
            <person name="Oberbeckmann S."/>
            <person name="Bunk B."/>
            <person name="Jeske O."/>
            <person name="Meyerdierks A."/>
            <person name="Storesund J.E."/>
            <person name="Kallscheuer N."/>
            <person name="Luecker S."/>
            <person name="Lage O.M."/>
            <person name="Pohl T."/>
            <person name="Merkel B.J."/>
            <person name="Hornburger P."/>
            <person name="Mueller R.-W."/>
            <person name="Bruemmer F."/>
            <person name="Labrenz M."/>
            <person name="Spormann A.M."/>
            <person name="Op den Camp H."/>
            <person name="Overmann J."/>
            <person name="Amann R."/>
            <person name="Jetten M.S.M."/>
            <person name="Mascher T."/>
            <person name="Medema M.H."/>
            <person name="Devos D.P."/>
            <person name="Kaster A.-K."/>
            <person name="Ovreas L."/>
            <person name="Rohde M."/>
            <person name="Galperin M.Y."/>
            <person name="Jogler C."/>
        </authorList>
    </citation>
    <scope>NUCLEOTIDE SEQUENCE [LARGE SCALE GENOMIC DNA]</scope>
    <source>
        <strain evidence="1 2">Spa11</strain>
    </source>
</reference>
<dbReference type="Proteomes" id="UP000316426">
    <property type="component" value="Chromosome"/>
</dbReference>
<proteinExistence type="predicted"/>
<dbReference type="EMBL" id="CP036349">
    <property type="protein sequence ID" value="QDV73138.1"/>
    <property type="molecule type" value="Genomic_DNA"/>
</dbReference>
<dbReference type="KEGG" id="bmei:Spa11_13300"/>
<evidence type="ECO:0000313" key="1">
    <source>
        <dbReference type="EMBL" id="QDV73138.1"/>
    </source>
</evidence>
<name>A0A518K5R8_9BACT</name>